<dbReference type="Proteomes" id="UP001239111">
    <property type="component" value="Chromosome 2"/>
</dbReference>
<sequence length="139" mass="15800">MSNRLKEGFTRADSRNLPAVSTTMMYAFIPTDERFNLPECKRAKTERYSKESYGDAAIGYVSLKRNKKGFCTVKAMVCPEHKVRDESYPVVIIVNEKENKVHDMECFGCKAAKGIGCKHASALLSWINSRYEEPFCTEV</sequence>
<gene>
    <name evidence="1" type="ORF">QAD02_013457</name>
</gene>
<accession>A0ACC2P7A4</accession>
<reference evidence="1" key="1">
    <citation type="submission" date="2023-04" db="EMBL/GenBank/DDBJ databases">
        <title>A chromosome-level genome assembly of the parasitoid wasp Eretmocerus hayati.</title>
        <authorList>
            <person name="Zhong Y."/>
            <person name="Liu S."/>
            <person name="Liu Y."/>
        </authorList>
    </citation>
    <scope>NUCLEOTIDE SEQUENCE</scope>
    <source>
        <strain evidence="1">ZJU_SS_LIU_2023</strain>
    </source>
</reference>
<protein>
    <submittedName>
        <fullName evidence="1">Uncharacterized protein</fullName>
    </submittedName>
</protein>
<organism evidence="1 2">
    <name type="scientific">Eretmocerus hayati</name>
    <dbReference type="NCBI Taxonomy" id="131215"/>
    <lineage>
        <taxon>Eukaryota</taxon>
        <taxon>Metazoa</taxon>
        <taxon>Ecdysozoa</taxon>
        <taxon>Arthropoda</taxon>
        <taxon>Hexapoda</taxon>
        <taxon>Insecta</taxon>
        <taxon>Pterygota</taxon>
        <taxon>Neoptera</taxon>
        <taxon>Endopterygota</taxon>
        <taxon>Hymenoptera</taxon>
        <taxon>Apocrita</taxon>
        <taxon>Proctotrupomorpha</taxon>
        <taxon>Chalcidoidea</taxon>
        <taxon>Aphelinidae</taxon>
        <taxon>Aphelininae</taxon>
        <taxon>Eretmocerus</taxon>
    </lineage>
</organism>
<keyword evidence="2" id="KW-1185">Reference proteome</keyword>
<comment type="caution">
    <text evidence="1">The sequence shown here is derived from an EMBL/GenBank/DDBJ whole genome shotgun (WGS) entry which is preliminary data.</text>
</comment>
<evidence type="ECO:0000313" key="1">
    <source>
        <dbReference type="EMBL" id="KAJ8677670.1"/>
    </source>
</evidence>
<proteinExistence type="predicted"/>
<dbReference type="EMBL" id="CM056742">
    <property type="protein sequence ID" value="KAJ8677670.1"/>
    <property type="molecule type" value="Genomic_DNA"/>
</dbReference>
<evidence type="ECO:0000313" key="2">
    <source>
        <dbReference type="Proteomes" id="UP001239111"/>
    </source>
</evidence>
<name>A0ACC2P7A4_9HYME</name>